<protein>
    <submittedName>
        <fullName evidence="1">Uncharacterized protein</fullName>
    </submittedName>
</protein>
<dbReference type="AlphaFoldDB" id="A0A1D6IUE6"/>
<gene>
    <name evidence="1" type="ORF">ZEAMMB73_Zm00001d023610</name>
</gene>
<dbReference type="InParanoid" id="A0A1D6IUE6"/>
<organism evidence="1">
    <name type="scientific">Zea mays</name>
    <name type="common">Maize</name>
    <dbReference type="NCBI Taxonomy" id="4577"/>
    <lineage>
        <taxon>Eukaryota</taxon>
        <taxon>Viridiplantae</taxon>
        <taxon>Streptophyta</taxon>
        <taxon>Embryophyta</taxon>
        <taxon>Tracheophyta</taxon>
        <taxon>Spermatophyta</taxon>
        <taxon>Magnoliopsida</taxon>
        <taxon>Liliopsida</taxon>
        <taxon>Poales</taxon>
        <taxon>Poaceae</taxon>
        <taxon>PACMAD clade</taxon>
        <taxon>Panicoideae</taxon>
        <taxon>Andropogonodae</taxon>
        <taxon>Andropogoneae</taxon>
        <taxon>Tripsacinae</taxon>
        <taxon>Zea</taxon>
    </lineage>
</organism>
<accession>A0A1D6IUE6</accession>
<reference evidence="1" key="1">
    <citation type="submission" date="2015-12" db="EMBL/GenBank/DDBJ databases">
        <title>Update maize B73 reference genome by single molecule sequencing technologies.</title>
        <authorList>
            <consortium name="Maize Genome Sequencing Project"/>
            <person name="Ware D."/>
        </authorList>
    </citation>
    <scope>NUCLEOTIDE SEQUENCE</scope>
    <source>
        <tissue evidence="1">Seedling</tissue>
    </source>
</reference>
<sequence>MEIVEALHSHDIAPVSSLCAKYIVNLLPGSVAKVLALFLSNVVRCSGQLFMLTSCVLRMFPNLTGSSIYGCFSLQRLVEAKLQVVQLDANLLSIRRALLEQGIEAVLRELCICTRGRSQ</sequence>
<dbReference type="EMBL" id="CM000786">
    <property type="protein sequence ID" value="AQK39660.1"/>
    <property type="molecule type" value="Genomic_DNA"/>
</dbReference>
<proteinExistence type="predicted"/>
<evidence type="ECO:0000313" key="1">
    <source>
        <dbReference type="EMBL" id="AQK39660.1"/>
    </source>
</evidence>
<name>A0A1D6IUE6_MAIZE</name>